<comment type="caution">
    <text evidence="12">The sequence shown here is derived from an EMBL/GenBank/DDBJ whole genome shotgun (WGS) entry which is preliminary data.</text>
</comment>
<evidence type="ECO:0000256" key="1">
    <source>
        <dbReference type="ARBA" id="ARBA00004609"/>
    </source>
</evidence>
<dbReference type="SUPFAM" id="SSF47699">
    <property type="entry name" value="Bifunctional inhibitor/lipid-transfer protein/seed storage 2S albumin"/>
    <property type="match status" value="1"/>
</dbReference>
<evidence type="ECO:0000256" key="10">
    <source>
        <dbReference type="SAM" id="SignalP"/>
    </source>
</evidence>
<keyword evidence="13" id="KW-1185">Reference proteome</keyword>
<keyword evidence="4" id="KW-0336">GPI-anchor</keyword>
<comment type="subcellular location">
    <subcellularLocation>
        <location evidence="1">Cell membrane</location>
        <topology evidence="1">Lipid-anchor</topology>
        <topology evidence="1">GPI-anchor</topology>
    </subcellularLocation>
</comment>
<proteinExistence type="inferred from homology"/>
<dbReference type="InterPro" id="IPR036312">
    <property type="entry name" value="Bifun_inhib/LTP/seed_sf"/>
</dbReference>
<dbReference type="Pfam" id="PF22936">
    <property type="entry name" value="Pol_BBD"/>
    <property type="match status" value="1"/>
</dbReference>
<sequence>MDSKCVTCILVLMMVGLASSDLAKDRQECADQLVGLATCLPYVSGEAKAPPLDCCSGLKQVLKDSKKCLCILVKDRNDPSLGLKINATLALSLPTICNAPANLSECPGNSLLHLAPNSTDAKVFEDFENSSKGSNSTTPAMNVEGNSTSNGSTSTAEVKSDGGRGKRWLVVEMVCVAIFSMEGHIKRDCPKYKAQNQSSDTAAIAVMAVDEDEIDVLLAASDDGKSDWVLDSGNAYHLCRDREVFSIYAPCEGHIWMVNNTSSRVVDRGSVRFRMADGSFDASGGTLRVFKGNKEMLWRKKTGGLYRLEGSVLTGGATVRHGSSGISEKSGQEKQPLHKGTQSKRKGRRDGVTTTRKVTYFAAHPDGGVVHPSGGVQDTSVRRCKHFGVESYGGAGSEAVRKDNLKTSDYPPVGWRGRMLSPAHLDESKPTWMSPSLVAKPKPKPGWSSYRVSM</sequence>
<dbReference type="AlphaFoldDB" id="A0A7J0HCG3"/>
<keyword evidence="4" id="KW-0472">Membrane</keyword>
<feature type="region of interest" description="Disordered" evidence="9">
    <location>
        <begin position="317"/>
        <end position="353"/>
    </location>
</feature>
<feature type="signal peptide" evidence="10">
    <location>
        <begin position="1"/>
        <end position="20"/>
    </location>
</feature>
<comment type="similarity">
    <text evidence="2">Belongs to the plant LTP family.</text>
</comment>
<accession>A0A7J0HCG3</accession>
<dbReference type="SMART" id="SM00499">
    <property type="entry name" value="AAI"/>
    <property type="match status" value="1"/>
</dbReference>
<feature type="region of interest" description="Disordered" evidence="9">
    <location>
        <begin position="128"/>
        <end position="161"/>
    </location>
</feature>
<dbReference type="InterPro" id="IPR054722">
    <property type="entry name" value="PolX-like_BBD"/>
</dbReference>
<reference evidence="12 13" key="1">
    <citation type="submission" date="2019-07" db="EMBL/GenBank/DDBJ databases">
        <title>De Novo Assembly of kiwifruit Actinidia rufa.</title>
        <authorList>
            <person name="Sugita-Konishi S."/>
            <person name="Sato K."/>
            <person name="Mori E."/>
            <person name="Abe Y."/>
            <person name="Kisaki G."/>
            <person name="Hamano K."/>
            <person name="Suezawa K."/>
            <person name="Otani M."/>
            <person name="Fukuda T."/>
            <person name="Manabe T."/>
            <person name="Gomi K."/>
            <person name="Tabuchi M."/>
            <person name="Akimitsu K."/>
            <person name="Kataoka I."/>
        </authorList>
    </citation>
    <scope>NUCLEOTIDE SEQUENCE [LARGE SCALE GENOMIC DNA]</scope>
    <source>
        <strain evidence="13">cv. Fuchu</strain>
    </source>
</reference>
<dbReference type="InterPro" id="IPR043325">
    <property type="entry name" value="LTSS"/>
</dbReference>
<dbReference type="CDD" id="cd00010">
    <property type="entry name" value="AAI_LTSS"/>
    <property type="match status" value="1"/>
</dbReference>
<feature type="compositionally biased region" description="Low complexity" evidence="9">
    <location>
        <begin position="145"/>
        <end position="155"/>
    </location>
</feature>
<evidence type="ECO:0000256" key="7">
    <source>
        <dbReference type="ARBA" id="ARBA00023180"/>
    </source>
</evidence>
<dbReference type="Gene3D" id="1.10.110.10">
    <property type="entry name" value="Plant lipid-transfer and hydrophobic proteins"/>
    <property type="match status" value="1"/>
</dbReference>
<evidence type="ECO:0000256" key="2">
    <source>
        <dbReference type="ARBA" id="ARBA00009748"/>
    </source>
</evidence>
<evidence type="ECO:0000256" key="3">
    <source>
        <dbReference type="ARBA" id="ARBA00022475"/>
    </source>
</evidence>
<evidence type="ECO:0000256" key="5">
    <source>
        <dbReference type="ARBA" id="ARBA00022729"/>
    </source>
</evidence>
<evidence type="ECO:0000313" key="12">
    <source>
        <dbReference type="EMBL" id="GFZ20786.1"/>
    </source>
</evidence>
<feature type="chain" id="PRO_5029818416" evidence="10">
    <location>
        <begin position="21"/>
        <end position="454"/>
    </location>
</feature>
<dbReference type="OrthoDB" id="1938537at2759"/>
<dbReference type="Pfam" id="PF14368">
    <property type="entry name" value="LTP_2"/>
    <property type="match status" value="1"/>
</dbReference>
<keyword evidence="8" id="KW-0449">Lipoprotein</keyword>
<dbReference type="Proteomes" id="UP000585474">
    <property type="component" value="Unassembled WGS sequence"/>
</dbReference>
<evidence type="ECO:0000259" key="11">
    <source>
        <dbReference type="SMART" id="SM00499"/>
    </source>
</evidence>
<feature type="domain" description="Bifunctional inhibitor/plant lipid transfer protein/seed storage helical" evidence="11">
    <location>
        <begin position="29"/>
        <end position="106"/>
    </location>
</feature>
<keyword evidence="5 10" id="KW-0732">Signal</keyword>
<organism evidence="12 13">
    <name type="scientific">Actinidia rufa</name>
    <dbReference type="NCBI Taxonomy" id="165716"/>
    <lineage>
        <taxon>Eukaryota</taxon>
        <taxon>Viridiplantae</taxon>
        <taxon>Streptophyta</taxon>
        <taxon>Embryophyta</taxon>
        <taxon>Tracheophyta</taxon>
        <taxon>Spermatophyta</taxon>
        <taxon>Magnoliopsida</taxon>
        <taxon>eudicotyledons</taxon>
        <taxon>Gunneridae</taxon>
        <taxon>Pentapetalae</taxon>
        <taxon>asterids</taxon>
        <taxon>Ericales</taxon>
        <taxon>Actinidiaceae</taxon>
        <taxon>Actinidia</taxon>
    </lineage>
</organism>
<keyword evidence="3" id="KW-1003">Cell membrane</keyword>
<dbReference type="GO" id="GO:0098552">
    <property type="term" value="C:side of membrane"/>
    <property type="evidence" value="ECO:0007669"/>
    <property type="project" value="UniProtKB-KW"/>
</dbReference>
<gene>
    <name evidence="12" type="ORF">Acr_28g0014910</name>
</gene>
<keyword evidence="6" id="KW-1015">Disulfide bond</keyword>
<dbReference type="InterPro" id="IPR016140">
    <property type="entry name" value="Bifunc_inhib/LTP/seed_store"/>
</dbReference>
<evidence type="ECO:0000313" key="13">
    <source>
        <dbReference type="Proteomes" id="UP000585474"/>
    </source>
</evidence>
<evidence type="ECO:0000256" key="9">
    <source>
        <dbReference type="SAM" id="MobiDB-lite"/>
    </source>
</evidence>
<keyword evidence="7" id="KW-0325">Glycoprotein</keyword>
<evidence type="ECO:0000256" key="6">
    <source>
        <dbReference type="ARBA" id="ARBA00023157"/>
    </source>
</evidence>
<dbReference type="EMBL" id="BJWL01000028">
    <property type="protein sequence ID" value="GFZ20786.1"/>
    <property type="molecule type" value="Genomic_DNA"/>
</dbReference>
<evidence type="ECO:0000256" key="4">
    <source>
        <dbReference type="ARBA" id="ARBA00022622"/>
    </source>
</evidence>
<dbReference type="PANTHER" id="PTHR33044">
    <property type="entry name" value="BIFUNCTIONAL INHIBITOR/LIPID-TRANSFER PROTEIN/SEED STORAGE 2S ALBUMIN SUPERFAMILY PROTEIN-RELATED"/>
    <property type="match status" value="1"/>
</dbReference>
<evidence type="ECO:0000256" key="8">
    <source>
        <dbReference type="ARBA" id="ARBA00023288"/>
    </source>
</evidence>
<feature type="compositionally biased region" description="Polar residues" evidence="9">
    <location>
        <begin position="130"/>
        <end position="140"/>
    </location>
</feature>
<name>A0A7J0HCG3_9ERIC</name>
<protein>
    <submittedName>
        <fullName evidence="12">Bifunctional inhibitor/lipid-transfer protein/seed storage 2S albumin superfamily protein</fullName>
    </submittedName>
</protein>
<dbReference type="GO" id="GO:0005886">
    <property type="term" value="C:plasma membrane"/>
    <property type="evidence" value="ECO:0007669"/>
    <property type="project" value="UniProtKB-SubCell"/>
</dbReference>
<dbReference type="FunFam" id="1.10.110.10:FF:000001">
    <property type="entry name" value="Bifunctional inhibitor/lipid-transfer protein/seed storage 2S albumin superfamily protein"/>
    <property type="match status" value="1"/>
</dbReference>